<dbReference type="Proteomes" id="UP000317178">
    <property type="component" value="Chromosome"/>
</dbReference>
<dbReference type="KEGG" id="plon:Pla110_20280"/>
<proteinExistence type="predicted"/>
<keyword evidence="1" id="KW-0472">Membrane</keyword>
<name>A0A518CM40_9PLAN</name>
<protein>
    <submittedName>
        <fullName evidence="2">Uncharacterized protein</fullName>
    </submittedName>
</protein>
<dbReference type="RefSeq" id="WP_231742962.1">
    <property type="nucleotide sequence ID" value="NZ_CP036281.1"/>
</dbReference>
<feature type="transmembrane region" description="Helical" evidence="1">
    <location>
        <begin position="84"/>
        <end position="105"/>
    </location>
</feature>
<dbReference type="AlphaFoldDB" id="A0A518CM40"/>
<reference evidence="2 3" key="1">
    <citation type="submission" date="2019-02" db="EMBL/GenBank/DDBJ databases">
        <title>Deep-cultivation of Planctomycetes and their phenomic and genomic characterization uncovers novel biology.</title>
        <authorList>
            <person name="Wiegand S."/>
            <person name="Jogler M."/>
            <person name="Boedeker C."/>
            <person name="Pinto D."/>
            <person name="Vollmers J."/>
            <person name="Rivas-Marin E."/>
            <person name="Kohn T."/>
            <person name="Peeters S.H."/>
            <person name="Heuer A."/>
            <person name="Rast P."/>
            <person name="Oberbeckmann S."/>
            <person name="Bunk B."/>
            <person name="Jeske O."/>
            <person name="Meyerdierks A."/>
            <person name="Storesund J.E."/>
            <person name="Kallscheuer N."/>
            <person name="Luecker S."/>
            <person name="Lage O.M."/>
            <person name="Pohl T."/>
            <person name="Merkel B.J."/>
            <person name="Hornburger P."/>
            <person name="Mueller R.-W."/>
            <person name="Bruemmer F."/>
            <person name="Labrenz M."/>
            <person name="Spormann A.M."/>
            <person name="Op den Camp H."/>
            <person name="Overmann J."/>
            <person name="Amann R."/>
            <person name="Jetten M.S.M."/>
            <person name="Mascher T."/>
            <person name="Medema M.H."/>
            <person name="Devos D.P."/>
            <person name="Kaster A.-K."/>
            <person name="Ovreas L."/>
            <person name="Rohde M."/>
            <person name="Galperin M.Y."/>
            <person name="Jogler C."/>
        </authorList>
    </citation>
    <scope>NUCLEOTIDE SEQUENCE [LARGE SCALE GENOMIC DNA]</scope>
    <source>
        <strain evidence="2 3">Pla110</strain>
    </source>
</reference>
<organism evidence="2 3">
    <name type="scientific">Polystyrenella longa</name>
    <dbReference type="NCBI Taxonomy" id="2528007"/>
    <lineage>
        <taxon>Bacteria</taxon>
        <taxon>Pseudomonadati</taxon>
        <taxon>Planctomycetota</taxon>
        <taxon>Planctomycetia</taxon>
        <taxon>Planctomycetales</taxon>
        <taxon>Planctomycetaceae</taxon>
        <taxon>Polystyrenella</taxon>
    </lineage>
</organism>
<keyword evidence="3" id="KW-1185">Reference proteome</keyword>
<evidence type="ECO:0000313" key="2">
    <source>
        <dbReference type="EMBL" id="QDU80301.1"/>
    </source>
</evidence>
<feature type="transmembrane region" description="Helical" evidence="1">
    <location>
        <begin position="28"/>
        <end position="47"/>
    </location>
</feature>
<evidence type="ECO:0000256" key="1">
    <source>
        <dbReference type="SAM" id="Phobius"/>
    </source>
</evidence>
<keyword evidence="1" id="KW-0812">Transmembrane</keyword>
<dbReference type="EMBL" id="CP036281">
    <property type="protein sequence ID" value="QDU80301.1"/>
    <property type="molecule type" value="Genomic_DNA"/>
</dbReference>
<feature type="transmembrane region" description="Helical" evidence="1">
    <location>
        <begin position="59"/>
        <end position="77"/>
    </location>
</feature>
<evidence type="ECO:0000313" key="3">
    <source>
        <dbReference type="Proteomes" id="UP000317178"/>
    </source>
</evidence>
<feature type="transmembrane region" description="Helical" evidence="1">
    <location>
        <begin position="125"/>
        <end position="146"/>
    </location>
</feature>
<keyword evidence="1" id="KW-1133">Transmembrane helix</keyword>
<gene>
    <name evidence="2" type="ORF">Pla110_20280</name>
</gene>
<sequence length="239" mass="27229">MAEGHMDNTDHESNIPHSIFLVPYPKIVFMYPTLLAALVCGIFMLFTDTAEGAGHTAEMLSLIFLGIFGLNLVVLSFDFPRTTSLTLFFLITAVVVILVLVFKQWPDMLPAFTGLFTGLTPFANASFYFLFATILGLIFVGVWISVRFDYWEVRPNELLHHHGIWSDMKRYSAPNLRIDKEINDLFEYTLLRSGRLVLHPSNERRAIVLENVPFISRRETELTKMLGALQVQVRQTPSD</sequence>
<accession>A0A518CM40</accession>